<reference evidence="6" key="2">
    <citation type="submission" date="2020-09" db="EMBL/GenBank/DDBJ databases">
        <authorList>
            <person name="Sun Q."/>
            <person name="Kim S."/>
        </authorList>
    </citation>
    <scope>NUCLEOTIDE SEQUENCE</scope>
    <source>
        <strain evidence="6">KCTC 23732</strain>
    </source>
</reference>
<dbReference type="InterPro" id="IPR036271">
    <property type="entry name" value="Tet_transcr_reg_TetR-rel_C_sf"/>
</dbReference>
<dbReference type="GO" id="GO:0003700">
    <property type="term" value="F:DNA-binding transcription factor activity"/>
    <property type="evidence" value="ECO:0007669"/>
    <property type="project" value="TreeGrafter"/>
</dbReference>
<feature type="domain" description="HTH tetR-type" evidence="5">
    <location>
        <begin position="10"/>
        <end position="70"/>
    </location>
</feature>
<dbReference type="GO" id="GO:0000976">
    <property type="term" value="F:transcription cis-regulatory region binding"/>
    <property type="evidence" value="ECO:0007669"/>
    <property type="project" value="TreeGrafter"/>
</dbReference>
<keyword evidence="3" id="KW-0804">Transcription</keyword>
<dbReference type="Gene3D" id="1.10.357.10">
    <property type="entry name" value="Tetracycline Repressor, domain 2"/>
    <property type="match status" value="1"/>
</dbReference>
<evidence type="ECO:0000256" key="1">
    <source>
        <dbReference type="ARBA" id="ARBA00023015"/>
    </source>
</evidence>
<dbReference type="Proteomes" id="UP000608345">
    <property type="component" value="Unassembled WGS sequence"/>
</dbReference>
<dbReference type="RefSeq" id="WP_189384842.1">
    <property type="nucleotide sequence ID" value="NZ_BAABFY010000003.1"/>
</dbReference>
<keyword evidence="1" id="KW-0805">Transcription regulation</keyword>
<evidence type="ECO:0000313" key="7">
    <source>
        <dbReference type="Proteomes" id="UP000608345"/>
    </source>
</evidence>
<dbReference type="SUPFAM" id="SSF48498">
    <property type="entry name" value="Tetracyclin repressor-like, C-terminal domain"/>
    <property type="match status" value="1"/>
</dbReference>
<sequence length="200" mass="23052">MARVRAADFEEKQLHILVNAAAVFAELGMEKASMSQIAARSKVSKALLYHYYPSKSALIFDIIRSHLEELDLALQAVADESQNDLPELRLRKLVRQILECYRDADDKHIVQLNCRGLLAEEETNEINELERRIVMRIADTLHEINPEINNKRPLLKPVTMSLFGMLNWFYMWFKPNGPITREEYADVATTLVLEGLKNIQ</sequence>
<dbReference type="PANTHER" id="PTHR30055:SF234">
    <property type="entry name" value="HTH-TYPE TRANSCRIPTIONAL REGULATOR BETI"/>
    <property type="match status" value="1"/>
</dbReference>
<dbReference type="InterPro" id="IPR001647">
    <property type="entry name" value="HTH_TetR"/>
</dbReference>
<dbReference type="EMBL" id="BMYS01000008">
    <property type="protein sequence ID" value="GGW85742.1"/>
    <property type="molecule type" value="Genomic_DNA"/>
</dbReference>
<evidence type="ECO:0000259" key="5">
    <source>
        <dbReference type="PROSITE" id="PS50977"/>
    </source>
</evidence>
<dbReference type="SUPFAM" id="SSF46689">
    <property type="entry name" value="Homeodomain-like"/>
    <property type="match status" value="1"/>
</dbReference>
<keyword evidence="2 4" id="KW-0238">DNA-binding</keyword>
<dbReference type="InterPro" id="IPR009057">
    <property type="entry name" value="Homeodomain-like_sf"/>
</dbReference>
<evidence type="ECO:0000256" key="2">
    <source>
        <dbReference type="ARBA" id="ARBA00023125"/>
    </source>
</evidence>
<accession>A0A918MYE9</accession>
<dbReference type="AlphaFoldDB" id="A0A918MYE9"/>
<reference evidence="6" key="1">
    <citation type="journal article" date="2014" name="Int. J. Syst. Evol. Microbiol.">
        <title>Complete genome sequence of Corynebacterium casei LMG S-19264T (=DSM 44701T), isolated from a smear-ripened cheese.</title>
        <authorList>
            <consortium name="US DOE Joint Genome Institute (JGI-PGF)"/>
            <person name="Walter F."/>
            <person name="Albersmeier A."/>
            <person name="Kalinowski J."/>
            <person name="Ruckert C."/>
        </authorList>
    </citation>
    <scope>NUCLEOTIDE SEQUENCE</scope>
    <source>
        <strain evidence="6">KCTC 23732</strain>
    </source>
</reference>
<feature type="DNA-binding region" description="H-T-H motif" evidence="4">
    <location>
        <begin position="33"/>
        <end position="52"/>
    </location>
</feature>
<name>A0A918MYE9_9BURK</name>
<dbReference type="PROSITE" id="PS50977">
    <property type="entry name" value="HTH_TETR_2"/>
    <property type="match status" value="1"/>
</dbReference>
<evidence type="ECO:0000256" key="4">
    <source>
        <dbReference type="PROSITE-ProRule" id="PRU00335"/>
    </source>
</evidence>
<dbReference type="Gene3D" id="1.10.10.60">
    <property type="entry name" value="Homeodomain-like"/>
    <property type="match status" value="1"/>
</dbReference>
<evidence type="ECO:0000313" key="6">
    <source>
        <dbReference type="EMBL" id="GGW85742.1"/>
    </source>
</evidence>
<dbReference type="PANTHER" id="PTHR30055">
    <property type="entry name" value="HTH-TYPE TRANSCRIPTIONAL REGULATOR RUTR"/>
    <property type="match status" value="1"/>
</dbReference>
<protein>
    <submittedName>
        <fullName evidence="6">TetR family transcriptional regulator</fullName>
    </submittedName>
</protein>
<proteinExistence type="predicted"/>
<dbReference type="Pfam" id="PF00440">
    <property type="entry name" value="TetR_N"/>
    <property type="match status" value="1"/>
</dbReference>
<keyword evidence="7" id="KW-1185">Reference proteome</keyword>
<dbReference type="InterPro" id="IPR041490">
    <property type="entry name" value="KstR2_TetR_C"/>
</dbReference>
<dbReference type="PRINTS" id="PR00455">
    <property type="entry name" value="HTHTETR"/>
</dbReference>
<dbReference type="Pfam" id="PF17932">
    <property type="entry name" value="TetR_C_24"/>
    <property type="match status" value="1"/>
</dbReference>
<organism evidence="6 7">
    <name type="scientific">Advenella faeciporci</name>
    <dbReference type="NCBI Taxonomy" id="797535"/>
    <lineage>
        <taxon>Bacteria</taxon>
        <taxon>Pseudomonadati</taxon>
        <taxon>Pseudomonadota</taxon>
        <taxon>Betaproteobacteria</taxon>
        <taxon>Burkholderiales</taxon>
        <taxon>Alcaligenaceae</taxon>
    </lineage>
</organism>
<dbReference type="InterPro" id="IPR050109">
    <property type="entry name" value="HTH-type_TetR-like_transc_reg"/>
</dbReference>
<gene>
    <name evidence="6" type="ORF">GCM10011450_14690</name>
</gene>
<evidence type="ECO:0000256" key="3">
    <source>
        <dbReference type="ARBA" id="ARBA00023163"/>
    </source>
</evidence>
<comment type="caution">
    <text evidence="6">The sequence shown here is derived from an EMBL/GenBank/DDBJ whole genome shotgun (WGS) entry which is preliminary data.</text>
</comment>